<evidence type="ECO:0000313" key="5">
    <source>
        <dbReference type="EMBL" id="EAA16773.1"/>
    </source>
</evidence>
<comment type="caution">
    <text evidence="5">The sequence shown here is derived from an EMBL/GenBank/DDBJ whole genome shotgun (WGS) entry which is preliminary data.</text>
</comment>
<evidence type="ECO:0000256" key="2">
    <source>
        <dbReference type="ARBA" id="ARBA00023306"/>
    </source>
</evidence>
<dbReference type="GO" id="GO:0005694">
    <property type="term" value="C:chromosome"/>
    <property type="evidence" value="ECO:0007669"/>
    <property type="project" value="InterPro"/>
</dbReference>
<name>Q7RS17_PLAYO</name>
<dbReference type="InterPro" id="IPR010935">
    <property type="entry name" value="SMC_hinge"/>
</dbReference>
<dbReference type="STRING" id="73239.Q7RS17"/>
<gene>
    <name evidence="5" type="ORF">PY00549</name>
</gene>
<dbReference type="GO" id="GO:0005524">
    <property type="term" value="F:ATP binding"/>
    <property type="evidence" value="ECO:0007669"/>
    <property type="project" value="InterPro"/>
</dbReference>
<dbReference type="PANTHER" id="PTHR43977">
    <property type="entry name" value="STRUCTURAL MAINTENANCE OF CHROMOSOMES PROTEIN 3"/>
    <property type="match status" value="1"/>
</dbReference>
<dbReference type="InterPro" id="IPR041741">
    <property type="entry name" value="SMC3_ABC_euk"/>
</dbReference>
<proteinExistence type="predicted"/>
<feature type="domain" description="SMC hinge" evidence="4">
    <location>
        <begin position="515"/>
        <end position="642"/>
    </location>
</feature>
<feature type="coiled-coil region" evidence="3">
    <location>
        <begin position="227"/>
        <end position="282"/>
    </location>
</feature>
<dbReference type="Gene3D" id="3.40.50.300">
    <property type="entry name" value="P-loop containing nucleotide triphosphate hydrolases"/>
    <property type="match status" value="2"/>
</dbReference>
<feature type="coiled-coil region" evidence="3">
    <location>
        <begin position="673"/>
        <end position="818"/>
    </location>
</feature>
<dbReference type="GO" id="GO:0016887">
    <property type="term" value="F:ATP hydrolysis activity"/>
    <property type="evidence" value="ECO:0007669"/>
    <property type="project" value="InterPro"/>
</dbReference>
<organism evidence="5 6">
    <name type="scientific">Plasmodium yoelii yoelii</name>
    <dbReference type="NCBI Taxonomy" id="73239"/>
    <lineage>
        <taxon>Eukaryota</taxon>
        <taxon>Sar</taxon>
        <taxon>Alveolata</taxon>
        <taxon>Apicomplexa</taxon>
        <taxon>Aconoidasida</taxon>
        <taxon>Haemosporida</taxon>
        <taxon>Plasmodiidae</taxon>
        <taxon>Plasmodium</taxon>
        <taxon>Plasmodium (Vinckeia)</taxon>
    </lineage>
</organism>
<evidence type="ECO:0000256" key="3">
    <source>
        <dbReference type="SAM" id="Coils"/>
    </source>
</evidence>
<dbReference type="Pfam" id="PF06470">
    <property type="entry name" value="SMC_hinge"/>
    <property type="match status" value="1"/>
</dbReference>
<dbReference type="Gene3D" id="1.20.1060.20">
    <property type="match status" value="1"/>
</dbReference>
<keyword evidence="2" id="KW-0131">Cell cycle</keyword>
<keyword evidence="6" id="KW-1185">Reference proteome</keyword>
<dbReference type="InterPro" id="IPR036277">
    <property type="entry name" value="SMC_hinge_sf"/>
</dbReference>
<feature type="coiled-coil region" evidence="3">
    <location>
        <begin position="174"/>
        <end position="201"/>
    </location>
</feature>
<protein>
    <submittedName>
        <fullName evidence="5">Chromosome-associated polypeptide, putative</fullName>
    </submittedName>
</protein>
<evidence type="ECO:0000313" key="6">
    <source>
        <dbReference type="Proteomes" id="UP000008553"/>
    </source>
</evidence>
<dbReference type="Pfam" id="PF13476">
    <property type="entry name" value="AAA_23"/>
    <property type="match status" value="1"/>
</dbReference>
<sequence length="971" mass="114896">MYIKQIKLKGFRTYKNETVIEFTKGINCIVGFNGSGKSNILMAIEFILSDMSEYKQVFLHEGIGNAVRSCYVEITFDNSEKYFSMFKENEIKIKKVLENMKCEIYVNDKNISKSQYVELLESCGLCVNNLYNIIKQGQIIKLSNMKEDEILNYLKSILGAKIFEEKKKDGLSMLRECDAKKETIQKEFNEMNTKLESLQEEFQKFLEYKKLEKEKVHIEYFLNEINYKNIYEETQILKSKLQELKNKTQDEDNALNLSNTSKSEYTEKLNKMKLEIVTIQNEFDRTISEEIQNKRNIIQLEILIDEKKKEKSLKESKNKNQIENINQINEFILRVNEKLRALKDVITLKEKEIENKNNEINLLLSKNMPKNSNDANYSHNIKQIEKMINDVNTELSGLEKEIMKNESYLKELKEESKKLNKDVKENEQLSEKYITDINELNKKSENCVEEKRKFQRKISEGTSNLNNIKSQLIEVNGKKENHVYVYKYEEMVKSSNKEIVKMVDIILKESNINKESILGFLIDNINVDKNYTKAVDTILESHYFTLIVEDMKTAKHIVEFIEKKREEKTNKEFNFRDFFFGKLTIVPLLNLKKYNDFTYPNDKNIIPLINCVSYNSKIYEFLKTILFKTIIVKSLESCQNYLEDNYNCVNIDGDYVSLKDKKKYGVYTIYNKLKELREEEKKEKTNIDNFSNNIEQLDEELRIIYDQKSTLLGQKNGCLSSLNSITNNIHINDDNIRKANEKIKSLQEKKENIEDYKNKLKMQILQLRNNSLNPDESNKGENDITSINDEVKKLKEDLNKIRNEYDDFKNKLELLYQKRNEVYPPFLRILENAKKCILLNFVHFFRGKEENIRKKKIILPQGIKNLEEYQSYDKQQLSSKLKSITLELKQYSNINEKAGDRLNILMSDFNELKKRSEEINTSYKNIKDMIQHIGKKKDEALEATYIKINKYFSEYFSLLFKNRKASLVRKQ</sequence>
<dbReference type="CDD" id="cd03272">
    <property type="entry name" value="ABC_SMC3_euk"/>
    <property type="match status" value="1"/>
</dbReference>
<evidence type="ECO:0000259" key="4">
    <source>
        <dbReference type="SMART" id="SM00968"/>
    </source>
</evidence>
<dbReference type="InterPro" id="IPR027417">
    <property type="entry name" value="P-loop_NTPase"/>
</dbReference>
<feature type="coiled-coil region" evidence="3">
    <location>
        <begin position="339"/>
        <end position="457"/>
    </location>
</feature>
<dbReference type="AlphaFoldDB" id="Q7RS17"/>
<reference evidence="5 6" key="1">
    <citation type="journal article" date="2002" name="Nature">
        <title>Genome sequence and comparative analysis of the model rodent malaria parasite Plasmodium yoelii yoelii.</title>
        <authorList>
            <person name="Carlton J.M."/>
            <person name="Angiuoli S.V."/>
            <person name="Suh B.B."/>
            <person name="Kooij T.W."/>
            <person name="Pertea M."/>
            <person name="Silva J.C."/>
            <person name="Ermolaeva M.D."/>
            <person name="Allen J.E."/>
            <person name="Selengut J.D."/>
            <person name="Koo H.L."/>
            <person name="Peterson J.D."/>
            <person name="Pop M."/>
            <person name="Kosack D.S."/>
            <person name="Shumway M.F."/>
            <person name="Bidwell S.L."/>
            <person name="Shallom S.J."/>
            <person name="van Aken S.E."/>
            <person name="Riedmuller S.B."/>
            <person name="Feldblyum T.V."/>
            <person name="Cho J.K."/>
            <person name="Quackenbush J."/>
            <person name="Sedegah M."/>
            <person name="Shoaibi A."/>
            <person name="Cummings L.M."/>
            <person name="Florens L."/>
            <person name="Yates J.R."/>
            <person name="Raine J.D."/>
            <person name="Sinden R.E."/>
            <person name="Harris M.A."/>
            <person name="Cunningham D.A."/>
            <person name="Preiser P.R."/>
            <person name="Bergman L.W."/>
            <person name="Vaidya A.B."/>
            <person name="van Lin L.H."/>
            <person name="Janse C.J."/>
            <person name="Waters A.P."/>
            <person name="Smith H.O."/>
            <person name="White O.R."/>
            <person name="Salzberg S.L."/>
            <person name="Venter J.C."/>
            <person name="Fraser C.M."/>
            <person name="Hoffman S.L."/>
            <person name="Gardner M.J."/>
            <person name="Carucci D.J."/>
        </authorList>
    </citation>
    <scope>NUCLEOTIDE SEQUENCE [LARGE SCALE GENOMIC DNA]</scope>
    <source>
        <strain evidence="5 6">17XNL</strain>
    </source>
</reference>
<dbReference type="EMBL" id="AABL01000149">
    <property type="protein sequence ID" value="EAA16773.1"/>
    <property type="molecule type" value="Genomic_DNA"/>
</dbReference>
<accession>Q7RS17</accession>
<dbReference type="PaxDb" id="73239-Q7RS17"/>
<dbReference type="FunCoup" id="Q7RS17">
    <property type="interactions" value="540"/>
</dbReference>
<dbReference type="SUPFAM" id="SSF75553">
    <property type="entry name" value="Smc hinge domain"/>
    <property type="match status" value="1"/>
</dbReference>
<dbReference type="Proteomes" id="UP000008553">
    <property type="component" value="Unassembled WGS sequence"/>
</dbReference>
<dbReference type="Gene3D" id="3.30.70.1620">
    <property type="match status" value="1"/>
</dbReference>
<keyword evidence="1 3" id="KW-0175">Coiled coil</keyword>
<dbReference type="InterPro" id="IPR038729">
    <property type="entry name" value="Rad50/SbcC_AAA"/>
</dbReference>
<dbReference type="GO" id="GO:0006302">
    <property type="term" value="P:double-strand break repair"/>
    <property type="evidence" value="ECO:0007669"/>
    <property type="project" value="InterPro"/>
</dbReference>
<dbReference type="InParanoid" id="Q7RS17"/>
<evidence type="ECO:0000256" key="1">
    <source>
        <dbReference type="ARBA" id="ARBA00023054"/>
    </source>
</evidence>
<dbReference type="GO" id="GO:0051276">
    <property type="term" value="P:chromosome organization"/>
    <property type="evidence" value="ECO:0007669"/>
    <property type="project" value="InterPro"/>
</dbReference>
<dbReference type="SMART" id="SM00968">
    <property type="entry name" value="SMC_hinge"/>
    <property type="match status" value="1"/>
</dbReference>
<dbReference type="SUPFAM" id="SSF52540">
    <property type="entry name" value="P-loop containing nucleoside triphosphate hydrolases"/>
    <property type="match status" value="1"/>
</dbReference>